<evidence type="ECO:0000256" key="1">
    <source>
        <dbReference type="SAM" id="MobiDB-lite"/>
    </source>
</evidence>
<keyword evidence="4" id="KW-1185">Reference proteome</keyword>
<sequence length="205" mass="23251">MAEKNSTLILKVDLECSRCRKEIGRVLFKLQGKENIKTISYDEKNNKVTISGPFDPERLSTKLTCRAGRVIKDIQIKEKEKPKETKPIQAAPAEKEKPKKEEKPAEKEKKPDKPAEKKPEKDEKPSKSEPEMPKKIEPVQVHQPTCCPAPYYEGYYGGCQCCMRGNVFGYAAAPPLGPYYAPPYDGYRVYHYSEEDPSTSSCNVM</sequence>
<dbReference type="PANTHER" id="PTHR47488">
    <property type="entry name" value="HEAVY METAL TRANSPORT/DETOXIFICATION SUPERFAMILY PROTEIN"/>
    <property type="match status" value="1"/>
</dbReference>
<dbReference type="OrthoDB" id="785270at2759"/>
<comment type="caution">
    <text evidence="3">The sequence shown here is derived from an EMBL/GenBank/DDBJ whole genome shotgun (WGS) entry which is preliminary data.</text>
</comment>
<dbReference type="GO" id="GO:1900150">
    <property type="term" value="P:regulation of defense response to fungus"/>
    <property type="evidence" value="ECO:0007669"/>
    <property type="project" value="InterPro"/>
</dbReference>
<feature type="compositionally biased region" description="Basic and acidic residues" evidence="1">
    <location>
        <begin position="76"/>
        <end position="86"/>
    </location>
</feature>
<feature type="compositionally biased region" description="Basic and acidic residues" evidence="1">
    <location>
        <begin position="93"/>
        <end position="136"/>
    </location>
</feature>
<dbReference type="PANTHER" id="PTHR47488:SF7">
    <property type="entry name" value="HEAVY METAL TRANSPORT_DETOXIFICATION SUPERFAMILY PROTEIN"/>
    <property type="match status" value="1"/>
</dbReference>
<dbReference type="EMBL" id="SWLB01000006">
    <property type="protein sequence ID" value="KAF3338098.1"/>
    <property type="molecule type" value="Genomic_DNA"/>
</dbReference>
<dbReference type="AlphaFoldDB" id="A0A833VWC7"/>
<dbReference type="InterPro" id="IPR006121">
    <property type="entry name" value="HMA_dom"/>
</dbReference>
<dbReference type="Gene3D" id="3.30.70.100">
    <property type="match status" value="1"/>
</dbReference>
<organism evidence="3 4">
    <name type="scientific">Carex littledalei</name>
    <dbReference type="NCBI Taxonomy" id="544730"/>
    <lineage>
        <taxon>Eukaryota</taxon>
        <taxon>Viridiplantae</taxon>
        <taxon>Streptophyta</taxon>
        <taxon>Embryophyta</taxon>
        <taxon>Tracheophyta</taxon>
        <taxon>Spermatophyta</taxon>
        <taxon>Magnoliopsida</taxon>
        <taxon>Liliopsida</taxon>
        <taxon>Poales</taxon>
        <taxon>Cyperaceae</taxon>
        <taxon>Cyperoideae</taxon>
        <taxon>Cariceae</taxon>
        <taxon>Carex</taxon>
        <taxon>Carex subgen. Euthyceras</taxon>
    </lineage>
</organism>
<protein>
    <submittedName>
        <fullName evidence="3">Formin-A-like protein</fullName>
    </submittedName>
</protein>
<dbReference type="GO" id="GO:0046872">
    <property type="term" value="F:metal ion binding"/>
    <property type="evidence" value="ECO:0007669"/>
    <property type="project" value="InterPro"/>
</dbReference>
<accession>A0A833VWC7</accession>
<dbReference type="Proteomes" id="UP000623129">
    <property type="component" value="Unassembled WGS sequence"/>
</dbReference>
<reference evidence="3" key="1">
    <citation type="submission" date="2020-01" db="EMBL/GenBank/DDBJ databases">
        <title>Genome sequence of Kobresia littledalei, the first chromosome-level genome in the family Cyperaceae.</title>
        <authorList>
            <person name="Qu G."/>
        </authorList>
    </citation>
    <scope>NUCLEOTIDE SEQUENCE</scope>
    <source>
        <strain evidence="3">C.B.Clarke</strain>
        <tissue evidence="3">Leaf</tissue>
    </source>
</reference>
<gene>
    <name evidence="3" type="ORF">FCM35_KLT18685</name>
</gene>
<evidence type="ECO:0000313" key="4">
    <source>
        <dbReference type="Proteomes" id="UP000623129"/>
    </source>
</evidence>
<feature type="domain" description="HMA" evidence="2">
    <location>
        <begin position="5"/>
        <end position="72"/>
    </location>
</feature>
<dbReference type="InterPro" id="IPR044169">
    <property type="entry name" value="PI21"/>
</dbReference>
<proteinExistence type="predicted"/>
<feature type="region of interest" description="Disordered" evidence="1">
    <location>
        <begin position="76"/>
        <end position="136"/>
    </location>
</feature>
<evidence type="ECO:0000259" key="2">
    <source>
        <dbReference type="PROSITE" id="PS50846"/>
    </source>
</evidence>
<dbReference type="PROSITE" id="PS50846">
    <property type="entry name" value="HMA_2"/>
    <property type="match status" value="1"/>
</dbReference>
<name>A0A833VWC7_9POAL</name>
<evidence type="ECO:0000313" key="3">
    <source>
        <dbReference type="EMBL" id="KAF3338098.1"/>
    </source>
</evidence>